<dbReference type="EMBL" id="WIGN01000318">
    <property type="protein sequence ID" value="KAF6799542.1"/>
    <property type="molecule type" value="Genomic_DNA"/>
</dbReference>
<dbReference type="PANTHER" id="PTHR33365">
    <property type="entry name" value="YALI0B05434P"/>
    <property type="match status" value="1"/>
</dbReference>
<keyword evidence="6" id="KW-1185">Reference proteome</keyword>
<name>A0A8H6MML9_9PEZI</name>
<gene>
    <name evidence="5" type="ORF">CSOJ01_12430</name>
</gene>
<evidence type="ECO:0000256" key="3">
    <source>
        <dbReference type="SAM" id="MobiDB-lite"/>
    </source>
</evidence>
<evidence type="ECO:0000256" key="2">
    <source>
        <dbReference type="ARBA" id="ARBA00035112"/>
    </source>
</evidence>
<accession>A0A8H6MML9</accession>
<evidence type="ECO:0000256" key="1">
    <source>
        <dbReference type="ARBA" id="ARBA00004685"/>
    </source>
</evidence>
<dbReference type="InterPro" id="IPR021765">
    <property type="entry name" value="UstYa-like"/>
</dbReference>
<dbReference type="GO" id="GO:0043386">
    <property type="term" value="P:mycotoxin biosynthetic process"/>
    <property type="evidence" value="ECO:0007669"/>
    <property type="project" value="InterPro"/>
</dbReference>
<dbReference type="AlphaFoldDB" id="A0A8H6MML9"/>
<dbReference type="PANTHER" id="PTHR33365:SF4">
    <property type="entry name" value="CYCLOCHLOROTINE BIOSYNTHESIS PROTEIN O"/>
    <property type="match status" value="1"/>
</dbReference>
<proteinExistence type="inferred from homology"/>
<organism evidence="5 6">
    <name type="scientific">Colletotrichum sojae</name>
    <dbReference type="NCBI Taxonomy" id="2175907"/>
    <lineage>
        <taxon>Eukaryota</taxon>
        <taxon>Fungi</taxon>
        <taxon>Dikarya</taxon>
        <taxon>Ascomycota</taxon>
        <taxon>Pezizomycotina</taxon>
        <taxon>Sordariomycetes</taxon>
        <taxon>Hypocreomycetidae</taxon>
        <taxon>Glomerellales</taxon>
        <taxon>Glomerellaceae</taxon>
        <taxon>Colletotrichum</taxon>
        <taxon>Colletotrichum orchidearum species complex</taxon>
    </lineage>
</organism>
<evidence type="ECO:0000313" key="5">
    <source>
        <dbReference type="EMBL" id="KAF6799542.1"/>
    </source>
</evidence>
<feature type="region of interest" description="Disordered" evidence="3">
    <location>
        <begin position="1"/>
        <end position="57"/>
    </location>
</feature>
<comment type="similarity">
    <text evidence="2">Belongs to the ustYa family.</text>
</comment>
<keyword evidence="4" id="KW-0472">Membrane</keyword>
<feature type="compositionally biased region" description="Basic and acidic residues" evidence="3">
    <location>
        <begin position="1"/>
        <end position="12"/>
    </location>
</feature>
<keyword evidence="4" id="KW-1133">Transmembrane helix</keyword>
<evidence type="ECO:0000313" key="6">
    <source>
        <dbReference type="Proteomes" id="UP000652219"/>
    </source>
</evidence>
<evidence type="ECO:0008006" key="7">
    <source>
        <dbReference type="Google" id="ProtNLM"/>
    </source>
</evidence>
<feature type="compositionally biased region" description="Basic and acidic residues" evidence="3">
    <location>
        <begin position="32"/>
        <end position="43"/>
    </location>
</feature>
<feature type="compositionally biased region" description="Polar residues" evidence="3">
    <location>
        <begin position="22"/>
        <end position="31"/>
    </location>
</feature>
<reference evidence="5 6" key="1">
    <citation type="journal article" date="2020" name="Phytopathology">
        <title>Genome Sequence Resources of Colletotrichum truncatum, C. plurivorum, C. musicola, and C. sojae: Four Species Pathogenic to Soybean (Glycine max).</title>
        <authorList>
            <person name="Rogerio F."/>
            <person name="Boufleur T.R."/>
            <person name="Ciampi-Guillardi M."/>
            <person name="Sukno S.A."/>
            <person name="Thon M.R."/>
            <person name="Massola Junior N.S."/>
            <person name="Baroncelli R."/>
        </authorList>
    </citation>
    <scope>NUCLEOTIDE SEQUENCE [LARGE SCALE GENOMIC DNA]</scope>
    <source>
        <strain evidence="5 6">LFN0009</strain>
    </source>
</reference>
<dbReference type="Proteomes" id="UP000652219">
    <property type="component" value="Unassembled WGS sequence"/>
</dbReference>
<sequence>MSSEKMYRSVPHEEEEVESLAGSLSTEATDASTDKLPARESSSRWRRMRVGDDESSSPCRERARRLLGYWPWLAHAVLLTTSVSLFALTICMRYGNSNEDVRYTKKYSSYSPAAGVVRYHTERYNLTPIMDWSPFVGAGYEVDRAWDHITNNVGDQMISHAELTKLGLDPKSIKITNPITGEEGYRAGLEVFHQLHCLNLLRMATYPDYYSREEVGGDVATDAEDLRGHVDHCLEALRMNLMCQADIGVFTFKMYPDLPVEGHWPDFSTLHTCRNFDDIRNWAMIHSVTFEDEE</sequence>
<evidence type="ECO:0000256" key="4">
    <source>
        <dbReference type="SAM" id="Phobius"/>
    </source>
</evidence>
<protein>
    <recommendedName>
        <fullName evidence="7">Tat pathway signal sequence</fullName>
    </recommendedName>
</protein>
<comment type="caution">
    <text evidence="5">The sequence shown here is derived from an EMBL/GenBank/DDBJ whole genome shotgun (WGS) entry which is preliminary data.</text>
</comment>
<dbReference type="Pfam" id="PF11807">
    <property type="entry name" value="UstYa"/>
    <property type="match status" value="1"/>
</dbReference>
<keyword evidence="4" id="KW-0812">Transmembrane</keyword>
<feature type="transmembrane region" description="Helical" evidence="4">
    <location>
        <begin position="72"/>
        <end position="95"/>
    </location>
</feature>
<comment type="pathway">
    <text evidence="1">Mycotoxin biosynthesis.</text>
</comment>